<dbReference type="SMART" id="SM00283">
    <property type="entry name" value="MA"/>
    <property type="match status" value="1"/>
</dbReference>
<feature type="transmembrane region" description="Helical" evidence="3">
    <location>
        <begin position="159"/>
        <end position="185"/>
    </location>
</feature>
<feature type="domain" description="PAS" evidence="5">
    <location>
        <begin position="25"/>
        <end position="60"/>
    </location>
</feature>
<dbReference type="SUPFAM" id="SSF55785">
    <property type="entry name" value="PYP-like sensor domain (PAS domain)"/>
    <property type="match status" value="1"/>
</dbReference>
<evidence type="ECO:0000256" key="2">
    <source>
        <dbReference type="PROSITE-ProRule" id="PRU00284"/>
    </source>
</evidence>
<organism evidence="6 7">
    <name type="scientific">Paraburkholderia phenazinium</name>
    <dbReference type="NCBI Taxonomy" id="60549"/>
    <lineage>
        <taxon>Bacteria</taxon>
        <taxon>Pseudomonadati</taxon>
        <taxon>Pseudomonadota</taxon>
        <taxon>Betaproteobacteria</taxon>
        <taxon>Burkholderiales</taxon>
        <taxon>Burkholderiaceae</taxon>
        <taxon>Paraburkholderia</taxon>
    </lineage>
</organism>
<sequence length="585" mass="63011">MQEDPPVTDDEYVLSEQDVIITCTDTAGRIVYANDAFLRSSGYRREDVMGEPQSIVRHPDMPSEAFRDMWATIEENQPWAGVVKNRRIDGGFYWVVANVTPVFERGQKVGYMSVRTKPSREQIAKAERLYARLHATGRNRLRLAAGEPVRTGMRGLADWLLGLPVLLRLWLIMATLIAVLLLQAFGMNRVLLPGLPALWQTWLLAGVGAGLAMASGIYLSRKILCPLRAINASAIGVLCGHIQQRFPEQGDAQTRTLGRMLNQMNAKLVGILIDAKISIDVIRDAANAFADGNAELANRTDEQASAIEQTTASLGEITETSEQNALGAQRANLSGRETAESAEVAAQEVHRTVGVMAQVRDHSRKISDITSVIDGIAFQTNIIALNASVEAARAGQYGRGFAVVAAEVRSLAQRAASAAKEIKTLIETSLDTVALATQAATRAGETMNAVEQAVTRLTHTVHDIALASQGQSAQIAQINEAVGQVAGLTQRNAILVQRSATASLGLQQQTQLLETALSVFQIGDTHETETSHSARATAQERNELPAFSAQTLRHADQPDGPAAHRVPIVTRSSGSAIGQATLSTK</sequence>
<dbReference type="PROSITE" id="PS50112">
    <property type="entry name" value="PAS"/>
    <property type="match status" value="1"/>
</dbReference>
<protein>
    <submittedName>
        <fullName evidence="6">Methyl-accepting chemotaxis sensory transducer with Pas/Pac sensor</fullName>
    </submittedName>
</protein>
<dbReference type="PROSITE" id="PS50111">
    <property type="entry name" value="CHEMOTAXIS_TRANSDUC_2"/>
    <property type="match status" value="1"/>
</dbReference>
<dbReference type="GO" id="GO:0006355">
    <property type="term" value="P:regulation of DNA-templated transcription"/>
    <property type="evidence" value="ECO:0007669"/>
    <property type="project" value="InterPro"/>
</dbReference>
<feature type="transmembrane region" description="Helical" evidence="3">
    <location>
        <begin position="197"/>
        <end position="219"/>
    </location>
</feature>
<dbReference type="AlphaFoldDB" id="A0A1G7U674"/>
<dbReference type="InterPro" id="IPR004089">
    <property type="entry name" value="MCPsignal_dom"/>
</dbReference>
<gene>
    <name evidence="6" type="ORF">SAMN05216466_103325</name>
</gene>
<dbReference type="Pfam" id="PF00989">
    <property type="entry name" value="PAS"/>
    <property type="match status" value="1"/>
</dbReference>
<dbReference type="RefSeq" id="WP_090683494.1">
    <property type="nucleotide sequence ID" value="NZ_CADERL010000005.1"/>
</dbReference>
<name>A0A1G7U674_9BURK</name>
<keyword evidence="2" id="KW-0807">Transducer</keyword>
<dbReference type="Gene3D" id="1.10.287.950">
    <property type="entry name" value="Methyl-accepting chemotaxis protein"/>
    <property type="match status" value="1"/>
</dbReference>
<evidence type="ECO:0000256" key="3">
    <source>
        <dbReference type="SAM" id="Phobius"/>
    </source>
</evidence>
<comment type="similarity">
    <text evidence="1">Belongs to the methyl-accepting chemotaxis (MCP) protein family.</text>
</comment>
<keyword evidence="3" id="KW-0472">Membrane</keyword>
<dbReference type="GO" id="GO:0005886">
    <property type="term" value="C:plasma membrane"/>
    <property type="evidence" value="ECO:0007669"/>
    <property type="project" value="TreeGrafter"/>
</dbReference>
<dbReference type="InterPro" id="IPR035965">
    <property type="entry name" value="PAS-like_dom_sf"/>
</dbReference>
<dbReference type="GO" id="GO:0004888">
    <property type="term" value="F:transmembrane signaling receptor activity"/>
    <property type="evidence" value="ECO:0007669"/>
    <property type="project" value="TreeGrafter"/>
</dbReference>
<keyword evidence="3" id="KW-0812">Transmembrane</keyword>
<accession>A0A1G7U674</accession>
<dbReference type="CDD" id="cd00130">
    <property type="entry name" value="PAS"/>
    <property type="match status" value="1"/>
</dbReference>
<evidence type="ECO:0000259" key="5">
    <source>
        <dbReference type="PROSITE" id="PS50112"/>
    </source>
</evidence>
<dbReference type="OrthoDB" id="9806477at2"/>
<dbReference type="NCBIfam" id="TIGR00229">
    <property type="entry name" value="sensory_box"/>
    <property type="match status" value="1"/>
</dbReference>
<dbReference type="InterPro" id="IPR051310">
    <property type="entry name" value="MCP_chemotaxis"/>
</dbReference>
<dbReference type="Gene3D" id="3.30.450.20">
    <property type="entry name" value="PAS domain"/>
    <property type="match status" value="1"/>
</dbReference>
<dbReference type="CDD" id="cd11386">
    <property type="entry name" value="MCP_signal"/>
    <property type="match status" value="1"/>
</dbReference>
<evidence type="ECO:0000313" key="7">
    <source>
        <dbReference type="Proteomes" id="UP000199706"/>
    </source>
</evidence>
<feature type="domain" description="Methyl-accepting transducer" evidence="4">
    <location>
        <begin position="278"/>
        <end position="507"/>
    </location>
</feature>
<keyword evidence="3" id="KW-1133">Transmembrane helix</keyword>
<dbReference type="InterPro" id="IPR000014">
    <property type="entry name" value="PAS"/>
</dbReference>
<evidence type="ECO:0000313" key="6">
    <source>
        <dbReference type="EMBL" id="SDG43155.1"/>
    </source>
</evidence>
<dbReference type="PANTHER" id="PTHR43531:SF16">
    <property type="entry name" value="METHYL-ACCEPTING CHEMOTAXIS PROTEIN II"/>
    <property type="match status" value="1"/>
</dbReference>
<dbReference type="Pfam" id="PF00015">
    <property type="entry name" value="MCPsignal"/>
    <property type="match status" value="1"/>
</dbReference>
<dbReference type="PANTHER" id="PTHR43531">
    <property type="entry name" value="PROTEIN ICFG"/>
    <property type="match status" value="1"/>
</dbReference>
<dbReference type="SMART" id="SM00091">
    <property type="entry name" value="PAS"/>
    <property type="match status" value="1"/>
</dbReference>
<evidence type="ECO:0000259" key="4">
    <source>
        <dbReference type="PROSITE" id="PS50111"/>
    </source>
</evidence>
<dbReference type="EMBL" id="FNCJ01000003">
    <property type="protein sequence ID" value="SDG43155.1"/>
    <property type="molecule type" value="Genomic_DNA"/>
</dbReference>
<dbReference type="SUPFAM" id="SSF58104">
    <property type="entry name" value="Methyl-accepting chemotaxis protein (MCP) signaling domain"/>
    <property type="match status" value="1"/>
</dbReference>
<dbReference type="GO" id="GO:0007165">
    <property type="term" value="P:signal transduction"/>
    <property type="evidence" value="ECO:0007669"/>
    <property type="project" value="UniProtKB-KW"/>
</dbReference>
<dbReference type="InterPro" id="IPR013767">
    <property type="entry name" value="PAS_fold"/>
</dbReference>
<evidence type="ECO:0000256" key="1">
    <source>
        <dbReference type="ARBA" id="ARBA00029447"/>
    </source>
</evidence>
<dbReference type="Proteomes" id="UP000199706">
    <property type="component" value="Unassembled WGS sequence"/>
</dbReference>
<reference evidence="6 7" key="1">
    <citation type="submission" date="2016-10" db="EMBL/GenBank/DDBJ databases">
        <authorList>
            <person name="de Groot N.N."/>
        </authorList>
    </citation>
    <scope>NUCLEOTIDE SEQUENCE [LARGE SCALE GENOMIC DNA]</scope>
    <source>
        <strain evidence="6 7">LMG 2247</strain>
    </source>
</reference>
<dbReference type="GO" id="GO:0006935">
    <property type="term" value="P:chemotaxis"/>
    <property type="evidence" value="ECO:0007669"/>
    <property type="project" value="TreeGrafter"/>
</dbReference>
<proteinExistence type="inferred from homology"/>